<organism evidence="1 2">
    <name type="scientific">Persea americana</name>
    <name type="common">Avocado</name>
    <dbReference type="NCBI Taxonomy" id="3435"/>
    <lineage>
        <taxon>Eukaryota</taxon>
        <taxon>Viridiplantae</taxon>
        <taxon>Streptophyta</taxon>
        <taxon>Embryophyta</taxon>
        <taxon>Tracheophyta</taxon>
        <taxon>Spermatophyta</taxon>
        <taxon>Magnoliopsida</taxon>
        <taxon>Magnoliidae</taxon>
        <taxon>Laurales</taxon>
        <taxon>Lauraceae</taxon>
        <taxon>Persea</taxon>
    </lineage>
</organism>
<evidence type="ECO:0000313" key="2">
    <source>
        <dbReference type="Proteomes" id="UP001234297"/>
    </source>
</evidence>
<gene>
    <name evidence="1" type="ORF">MRB53_006556</name>
</gene>
<comment type="caution">
    <text evidence="1">The sequence shown here is derived from an EMBL/GenBank/DDBJ whole genome shotgun (WGS) entry which is preliminary data.</text>
</comment>
<evidence type="ECO:0000313" key="1">
    <source>
        <dbReference type="EMBL" id="KAJ8644808.1"/>
    </source>
</evidence>
<reference evidence="1 2" key="1">
    <citation type="journal article" date="2022" name="Hortic Res">
        <title>A haplotype resolved chromosomal level avocado genome allows analysis of novel avocado genes.</title>
        <authorList>
            <person name="Nath O."/>
            <person name="Fletcher S.J."/>
            <person name="Hayward A."/>
            <person name="Shaw L.M."/>
            <person name="Masouleh A.K."/>
            <person name="Furtado A."/>
            <person name="Henry R.J."/>
            <person name="Mitter N."/>
        </authorList>
    </citation>
    <scope>NUCLEOTIDE SEQUENCE [LARGE SCALE GENOMIC DNA]</scope>
    <source>
        <strain evidence="2">cv. Hass</strain>
    </source>
</reference>
<name>A0ACC2MH05_PERAE</name>
<protein>
    <submittedName>
        <fullName evidence="1">Uncharacterized protein</fullName>
    </submittedName>
</protein>
<dbReference type="Proteomes" id="UP001234297">
    <property type="component" value="Chromosome 2"/>
</dbReference>
<keyword evidence="2" id="KW-1185">Reference proteome</keyword>
<accession>A0ACC2MH05</accession>
<proteinExistence type="predicted"/>
<sequence length="142" mass="16149">MQIAFGFSVIPLERWVRPTSPSLIRIREPDEHGIPAILLFSSSSPIITVDDQERTVGNEGEWKEDQKRSRSSSPLRSSFANDGRRSFLLQIDLQQQLEDKKRFRSSSPLCFSFSDDGRKSLLFRFIFLGEDVSPVTATAERG</sequence>
<dbReference type="EMBL" id="CM056810">
    <property type="protein sequence ID" value="KAJ8644808.1"/>
    <property type="molecule type" value="Genomic_DNA"/>
</dbReference>